<dbReference type="Proteomes" id="UP000729290">
    <property type="component" value="Unassembled WGS sequence"/>
</dbReference>
<reference evidence="2 3" key="1">
    <citation type="journal article" date="2021" name="Sci. Rep.">
        <title>The distribution of antibiotic resistance genes in chicken gut microbiota commensals.</title>
        <authorList>
            <person name="Juricova H."/>
            <person name="Matiasovicova J."/>
            <person name="Kubasova T."/>
            <person name="Cejkova D."/>
            <person name="Rychlik I."/>
        </authorList>
    </citation>
    <scope>NUCLEOTIDE SEQUENCE [LARGE SCALE GENOMIC DNA]</scope>
    <source>
        <strain evidence="2 3">An431b</strain>
    </source>
</reference>
<dbReference type="Gene3D" id="1.10.3210.10">
    <property type="entry name" value="Hypothetical protein af1432"/>
    <property type="match status" value="1"/>
</dbReference>
<dbReference type="EMBL" id="JACSNV010000002">
    <property type="protein sequence ID" value="MBM6877007.1"/>
    <property type="molecule type" value="Genomic_DNA"/>
</dbReference>
<evidence type="ECO:0000313" key="2">
    <source>
        <dbReference type="EMBL" id="MBM6877007.1"/>
    </source>
</evidence>
<dbReference type="SUPFAM" id="SSF109604">
    <property type="entry name" value="HD-domain/PDEase-like"/>
    <property type="match status" value="1"/>
</dbReference>
<evidence type="ECO:0000313" key="3">
    <source>
        <dbReference type="Proteomes" id="UP000729290"/>
    </source>
</evidence>
<sequence length="169" mass="19869">MKDKERMIEELTERMMRFDQGDSKQIQHFLKVHRLAAIICEKEGIDEKTRFLTECAALVHDIGILPARKRYGCSSGRLQELEGPAYARKMLKEMGLAAEMVDRICYLVAHHHTYDQMQGIDYHILVEADFLVNFYEDEMDVSLREKMVADYFYTAAGRELYRWMYAPES</sequence>
<dbReference type="RefSeq" id="WP_205133199.1">
    <property type="nucleotide sequence ID" value="NZ_JACSNT010000004.1"/>
</dbReference>
<evidence type="ECO:0000259" key="1">
    <source>
        <dbReference type="Pfam" id="PF01966"/>
    </source>
</evidence>
<dbReference type="InterPro" id="IPR003607">
    <property type="entry name" value="HD/PDEase_dom"/>
</dbReference>
<dbReference type="Pfam" id="PF01966">
    <property type="entry name" value="HD"/>
    <property type="match status" value="1"/>
</dbReference>
<dbReference type="CDD" id="cd00077">
    <property type="entry name" value="HDc"/>
    <property type="match status" value="1"/>
</dbReference>
<name>A0ABS2G805_9FIRM</name>
<feature type="domain" description="HD" evidence="1">
    <location>
        <begin position="26"/>
        <end position="152"/>
    </location>
</feature>
<keyword evidence="3" id="KW-1185">Reference proteome</keyword>
<protein>
    <submittedName>
        <fullName evidence="2">HD domain-containing protein</fullName>
    </submittedName>
</protein>
<organism evidence="2 3">
    <name type="scientific">Anaerotignum lactatifermentans</name>
    <dbReference type="NCBI Taxonomy" id="160404"/>
    <lineage>
        <taxon>Bacteria</taxon>
        <taxon>Bacillati</taxon>
        <taxon>Bacillota</taxon>
        <taxon>Clostridia</taxon>
        <taxon>Lachnospirales</taxon>
        <taxon>Anaerotignaceae</taxon>
        <taxon>Anaerotignum</taxon>
    </lineage>
</organism>
<accession>A0ABS2G805</accession>
<dbReference type="InterPro" id="IPR006674">
    <property type="entry name" value="HD_domain"/>
</dbReference>
<gene>
    <name evidence="2" type="ORF">H9X83_02380</name>
</gene>
<proteinExistence type="predicted"/>
<comment type="caution">
    <text evidence="2">The sequence shown here is derived from an EMBL/GenBank/DDBJ whole genome shotgun (WGS) entry which is preliminary data.</text>
</comment>